<name>A0A5B7DU14_PORTR</name>
<organism evidence="2 3">
    <name type="scientific">Portunus trituberculatus</name>
    <name type="common">Swimming crab</name>
    <name type="synonym">Neptunus trituberculatus</name>
    <dbReference type="NCBI Taxonomy" id="210409"/>
    <lineage>
        <taxon>Eukaryota</taxon>
        <taxon>Metazoa</taxon>
        <taxon>Ecdysozoa</taxon>
        <taxon>Arthropoda</taxon>
        <taxon>Crustacea</taxon>
        <taxon>Multicrustacea</taxon>
        <taxon>Malacostraca</taxon>
        <taxon>Eumalacostraca</taxon>
        <taxon>Eucarida</taxon>
        <taxon>Decapoda</taxon>
        <taxon>Pleocyemata</taxon>
        <taxon>Brachyura</taxon>
        <taxon>Eubrachyura</taxon>
        <taxon>Portunoidea</taxon>
        <taxon>Portunidae</taxon>
        <taxon>Portuninae</taxon>
        <taxon>Portunus</taxon>
    </lineage>
</organism>
<dbReference type="AlphaFoldDB" id="A0A5B7DU14"/>
<reference evidence="2 3" key="1">
    <citation type="submission" date="2019-05" db="EMBL/GenBank/DDBJ databases">
        <title>Another draft genome of Portunus trituberculatus and its Hox gene families provides insights of decapod evolution.</title>
        <authorList>
            <person name="Jeong J.-H."/>
            <person name="Song I."/>
            <person name="Kim S."/>
            <person name="Choi T."/>
            <person name="Kim D."/>
            <person name="Ryu S."/>
            <person name="Kim W."/>
        </authorList>
    </citation>
    <scope>NUCLEOTIDE SEQUENCE [LARGE SCALE GENOMIC DNA]</scope>
    <source>
        <tissue evidence="2">Muscle</tissue>
    </source>
</reference>
<comment type="caution">
    <text evidence="2">The sequence shown here is derived from an EMBL/GenBank/DDBJ whole genome shotgun (WGS) entry which is preliminary data.</text>
</comment>
<dbReference type="EMBL" id="VSRR010001342">
    <property type="protein sequence ID" value="MPC24547.1"/>
    <property type="molecule type" value="Genomic_DNA"/>
</dbReference>
<dbReference type="Proteomes" id="UP000324222">
    <property type="component" value="Unassembled WGS sequence"/>
</dbReference>
<gene>
    <name evidence="2" type="ORF">E2C01_017630</name>
</gene>
<evidence type="ECO:0000313" key="3">
    <source>
        <dbReference type="Proteomes" id="UP000324222"/>
    </source>
</evidence>
<protein>
    <submittedName>
        <fullName evidence="2">Uncharacterized protein</fullName>
    </submittedName>
</protein>
<feature type="compositionally biased region" description="Basic and acidic residues" evidence="1">
    <location>
        <begin position="1"/>
        <end position="15"/>
    </location>
</feature>
<sequence length="155" mass="17764">MEYTRIHETGKERPRNMTQKRSYSTVLTDTRLHGTGQHCSVPPPVHNARHYLYPSIYNHEFIQSSITTSYLTKYRCLAAASLSSGATSQPSPFLMVFYKRRTEAYGYPCLSHPMPVYLNEYSTLLTPHVNTRDNVHSKALPIQKYVTLKGTCFSK</sequence>
<evidence type="ECO:0000256" key="1">
    <source>
        <dbReference type="SAM" id="MobiDB-lite"/>
    </source>
</evidence>
<feature type="region of interest" description="Disordered" evidence="1">
    <location>
        <begin position="1"/>
        <end position="22"/>
    </location>
</feature>
<proteinExistence type="predicted"/>
<keyword evidence="3" id="KW-1185">Reference proteome</keyword>
<accession>A0A5B7DU14</accession>
<evidence type="ECO:0000313" key="2">
    <source>
        <dbReference type="EMBL" id="MPC24547.1"/>
    </source>
</evidence>